<evidence type="ECO:0000313" key="3">
    <source>
        <dbReference type="EMBL" id="TQL38695.1"/>
    </source>
</evidence>
<feature type="domain" description="PPM-type phosphatase" evidence="1">
    <location>
        <begin position="4"/>
        <end position="235"/>
    </location>
</feature>
<evidence type="ECO:0000313" key="2">
    <source>
        <dbReference type="EMBL" id="GIM86726.1"/>
    </source>
</evidence>
<name>A0A542XS75_SALAC</name>
<evidence type="ECO:0000313" key="4">
    <source>
        <dbReference type="Proteomes" id="UP000315983"/>
    </source>
</evidence>
<dbReference type="InterPro" id="IPR036457">
    <property type="entry name" value="PPM-type-like_dom_sf"/>
</dbReference>
<keyword evidence="5" id="KW-1185">Reference proteome</keyword>
<dbReference type="CDD" id="cd00143">
    <property type="entry name" value="PP2Cc"/>
    <property type="match status" value="1"/>
</dbReference>
<reference evidence="3 4" key="1">
    <citation type="submission" date="2019-06" db="EMBL/GenBank/DDBJ databases">
        <title>Sequencing the genomes of 1000 actinobacteria strains.</title>
        <authorList>
            <person name="Klenk H.-P."/>
        </authorList>
    </citation>
    <scope>NUCLEOTIDE SEQUENCE [LARGE SCALE GENOMIC DNA]</scope>
    <source>
        <strain evidence="3 4">DSM 44819</strain>
    </source>
</reference>
<dbReference type="RefSeq" id="WP_016812354.1">
    <property type="nucleotide sequence ID" value="NZ_BOQM01000027.1"/>
</dbReference>
<comment type="caution">
    <text evidence="3">The sequence shown here is derived from an EMBL/GenBank/DDBJ whole genome shotgun (WGS) entry which is preliminary data.</text>
</comment>
<accession>A0A542XS75</accession>
<organism evidence="3 4">
    <name type="scientific">Salinispora arenicola</name>
    <dbReference type="NCBI Taxonomy" id="168697"/>
    <lineage>
        <taxon>Bacteria</taxon>
        <taxon>Bacillati</taxon>
        <taxon>Actinomycetota</taxon>
        <taxon>Actinomycetes</taxon>
        <taxon>Micromonosporales</taxon>
        <taxon>Micromonosporaceae</taxon>
        <taxon>Salinispora</taxon>
    </lineage>
</organism>
<dbReference type="Proteomes" id="UP000677457">
    <property type="component" value="Unassembled WGS sequence"/>
</dbReference>
<gene>
    <name evidence="3" type="ORF">FB564_3899</name>
    <name evidence="2" type="ORF">Sar04_34620</name>
</gene>
<dbReference type="GeneID" id="93773069"/>
<dbReference type="EMBL" id="VFOL01000001">
    <property type="protein sequence ID" value="TQL38695.1"/>
    <property type="molecule type" value="Genomic_DNA"/>
</dbReference>
<proteinExistence type="predicted"/>
<sequence length="239" mass="24950">MTVRIDVAGGRHVGLGRQRNEDAIHVGRWLFAVADGLGNHGAGDVASATAIEAVRRYDRVVDPDALPVVLGQAVHAANDALGRRVEAEPGLAGMGTTLVALLRTGAAAALANVGDSRAYHLRGLGSPHSATTQITEDHLYRHLVADAADMPNLSDKMSRYLDGCPGGQSADITLLTLTPGDRILLCSDGLSSYLSHERLHTTLATSATPRRAVDQLTASALAQGGPDASAVIIFVRNGR</sequence>
<dbReference type="Gene3D" id="3.60.40.10">
    <property type="entry name" value="PPM-type phosphatase domain"/>
    <property type="match status" value="1"/>
</dbReference>
<dbReference type="Proteomes" id="UP000315983">
    <property type="component" value="Unassembled WGS sequence"/>
</dbReference>
<dbReference type="AlphaFoldDB" id="A0A542XS75"/>
<dbReference type="SMART" id="SM00331">
    <property type="entry name" value="PP2C_SIG"/>
    <property type="match status" value="1"/>
</dbReference>
<dbReference type="SMART" id="SM00332">
    <property type="entry name" value="PP2Cc"/>
    <property type="match status" value="1"/>
</dbReference>
<dbReference type="SUPFAM" id="SSF81606">
    <property type="entry name" value="PP2C-like"/>
    <property type="match status" value="1"/>
</dbReference>
<dbReference type="EMBL" id="BOQM01000027">
    <property type="protein sequence ID" value="GIM86726.1"/>
    <property type="molecule type" value="Genomic_DNA"/>
</dbReference>
<dbReference type="Pfam" id="PF13672">
    <property type="entry name" value="PP2C_2"/>
    <property type="match status" value="1"/>
</dbReference>
<dbReference type="InterPro" id="IPR001932">
    <property type="entry name" value="PPM-type_phosphatase-like_dom"/>
</dbReference>
<evidence type="ECO:0000313" key="5">
    <source>
        <dbReference type="Proteomes" id="UP000677457"/>
    </source>
</evidence>
<protein>
    <submittedName>
        <fullName evidence="3">Protein phosphatase</fullName>
    </submittedName>
</protein>
<evidence type="ECO:0000259" key="1">
    <source>
        <dbReference type="PROSITE" id="PS51746"/>
    </source>
</evidence>
<reference evidence="2 5" key="2">
    <citation type="submission" date="2021-03" db="EMBL/GenBank/DDBJ databases">
        <title>Whole genome shotgun sequence of Salinispora arenicola NBRC 105043.</title>
        <authorList>
            <person name="Komaki H."/>
            <person name="Tamura T."/>
        </authorList>
    </citation>
    <scope>NUCLEOTIDE SEQUENCE [LARGE SCALE GENOMIC DNA]</scope>
    <source>
        <strain evidence="2 5">NBRC 105043</strain>
    </source>
</reference>
<dbReference type="PROSITE" id="PS51746">
    <property type="entry name" value="PPM_2"/>
    <property type="match status" value="1"/>
</dbReference>